<dbReference type="InterPro" id="IPR017896">
    <property type="entry name" value="4Fe4S_Fe-S-bd"/>
</dbReference>
<dbReference type="InterPro" id="IPR017900">
    <property type="entry name" value="4Fe4S_Fe_S_CS"/>
</dbReference>
<dbReference type="Proteomes" id="UP001065373">
    <property type="component" value="Chromosome"/>
</dbReference>
<evidence type="ECO:0000313" key="3">
    <source>
        <dbReference type="EMBL" id="UXH31054.1"/>
    </source>
</evidence>
<dbReference type="EMBL" id="JAXUHJ010000008">
    <property type="protein sequence ID" value="MEJ8542731.1"/>
    <property type="molecule type" value="Genomic_DNA"/>
</dbReference>
<dbReference type="Pfam" id="PF00037">
    <property type="entry name" value="Fer4"/>
    <property type="match status" value="2"/>
</dbReference>
<protein>
    <submittedName>
        <fullName evidence="3">4Fe-4S binding protein</fullName>
    </submittedName>
</protein>
<evidence type="ECO:0000259" key="1">
    <source>
        <dbReference type="PROSITE" id="PS51379"/>
    </source>
</evidence>
<dbReference type="GeneID" id="58978749"/>
<proteinExistence type="predicted"/>
<dbReference type="PROSITE" id="PS51379">
    <property type="entry name" value="4FE4S_FER_2"/>
    <property type="match status" value="2"/>
</dbReference>
<dbReference type="Proteomes" id="UP001369247">
    <property type="component" value="Unassembled WGS sequence"/>
</dbReference>
<feature type="domain" description="4Fe-4S ferredoxin-type" evidence="1">
    <location>
        <begin position="199"/>
        <end position="228"/>
    </location>
</feature>
<dbReference type="AlphaFoldDB" id="A0A9E7UFU0"/>
<reference evidence="2 4" key="2">
    <citation type="submission" date="2023-12" db="EMBL/GenBank/DDBJ databases">
        <title>Phenotypic and Genomic Characterization of Methanothermobacter wolfeii Strain BSEL, a CO2-Capturing Archaeon with Minimal Nutrient Requirements.</title>
        <authorList>
            <person name="Ale Enriquez F."/>
            <person name="Ahring B.K."/>
        </authorList>
    </citation>
    <scope>NUCLEOTIDE SEQUENCE [LARGE SCALE GENOMIC DNA]</scope>
    <source>
        <strain evidence="2 4">BSEL-1</strain>
    </source>
</reference>
<dbReference type="SUPFAM" id="SSF54862">
    <property type="entry name" value="4Fe-4S ferredoxins"/>
    <property type="match status" value="1"/>
</dbReference>
<dbReference type="Gene3D" id="3.30.70.20">
    <property type="match status" value="1"/>
</dbReference>
<dbReference type="RefSeq" id="WP_238337847.1">
    <property type="nucleotide sequence ID" value="NZ_CP104550.1"/>
</dbReference>
<reference evidence="3" key="1">
    <citation type="submission" date="2022-09" db="EMBL/GenBank/DDBJ databases">
        <title>Characterization of three MwoI isoschizomers from sequenced genome and metagenomes.</title>
        <authorList>
            <person name="Fomenkov A."/>
            <person name="Xu S.Y."/>
            <person name="Roberts R.J."/>
        </authorList>
    </citation>
    <scope>NUCLEOTIDE SEQUENCE</scope>
    <source>
        <strain evidence="3">DSM 2970</strain>
    </source>
</reference>
<keyword evidence="4" id="KW-1185">Reference proteome</keyword>
<dbReference type="GO" id="GO:0016491">
    <property type="term" value="F:oxidoreductase activity"/>
    <property type="evidence" value="ECO:0007669"/>
    <property type="project" value="UniProtKB-ARBA"/>
</dbReference>
<name>A0A9E7UFU0_METWO</name>
<feature type="domain" description="4Fe-4S ferredoxin-type" evidence="1">
    <location>
        <begin position="229"/>
        <end position="256"/>
    </location>
</feature>
<evidence type="ECO:0000313" key="4">
    <source>
        <dbReference type="Proteomes" id="UP001369247"/>
    </source>
</evidence>
<organism evidence="3">
    <name type="scientific">Methanothermobacter wolfeii</name>
    <name type="common">Methanobacterium wolfei</name>
    <dbReference type="NCBI Taxonomy" id="145261"/>
    <lineage>
        <taxon>Archaea</taxon>
        <taxon>Methanobacteriati</taxon>
        <taxon>Methanobacteriota</taxon>
        <taxon>Methanomada group</taxon>
        <taxon>Methanobacteria</taxon>
        <taxon>Methanobacteriales</taxon>
        <taxon>Methanobacteriaceae</taxon>
        <taxon>Methanothermobacter</taxon>
    </lineage>
</organism>
<dbReference type="PROSITE" id="PS00198">
    <property type="entry name" value="4FE4S_FER_1"/>
    <property type="match status" value="1"/>
</dbReference>
<gene>
    <name evidence="3" type="ORF">N5910_05760</name>
    <name evidence="2" type="ORF">U2150_04400</name>
</gene>
<evidence type="ECO:0000313" key="2">
    <source>
        <dbReference type="EMBL" id="MEJ8542731.1"/>
    </source>
</evidence>
<sequence>MINLIDFTDISVAIIKRTFKGRFRLAALTGRSGIFRRIVDRLFFEGDDIQVIPRNASIEINRSIPGAQGTVVPSDVLREMIGRSKYIFRMDFCICRESSGCSRYPRDLGCIFLGRGAARISDKVGSLISAREALEHIDRCQEAGLVHIIGRNRIDSVWLNTGPHDELLSICNCCECCCLWRMTPYLHEDITSITPMEGARMLVDGERCTGCGACEEICFTGAIRAGDGIEHDRDRCLVCGRCAERCPGKALRVVVDPEAVDEAIGRVEVLVDVES</sequence>
<accession>A0A9E7UFU0</accession>
<dbReference type="EMBL" id="CP104550">
    <property type="protein sequence ID" value="UXH31054.1"/>
    <property type="molecule type" value="Genomic_DNA"/>
</dbReference>